<comment type="subcellular location">
    <subcellularLocation>
        <location evidence="2">Cell membrane</location>
        <topology evidence="2">Multi-pass membrane protein</topology>
    </subcellularLocation>
</comment>
<evidence type="ECO:0000256" key="22">
    <source>
        <dbReference type="ARBA" id="ARBA00032743"/>
    </source>
</evidence>
<evidence type="ECO:0000256" key="20">
    <source>
        <dbReference type="ARBA" id="ARBA00032253"/>
    </source>
</evidence>
<feature type="transmembrane region" description="Helical" evidence="24">
    <location>
        <begin position="58"/>
        <end position="79"/>
    </location>
</feature>
<proteinExistence type="inferred from homology"/>
<evidence type="ECO:0000256" key="15">
    <source>
        <dbReference type="ARBA" id="ARBA00023136"/>
    </source>
</evidence>
<keyword evidence="17" id="KW-1208">Phospholipid metabolism</keyword>
<dbReference type="PANTHER" id="PTHR46382:SF1">
    <property type="entry name" value="PHOSPHATIDATE CYTIDYLYLTRANSFERASE"/>
    <property type="match status" value="1"/>
</dbReference>
<evidence type="ECO:0000256" key="6">
    <source>
        <dbReference type="ARBA" id="ARBA00012487"/>
    </source>
</evidence>
<evidence type="ECO:0000256" key="19">
    <source>
        <dbReference type="ARBA" id="ARBA00031825"/>
    </source>
</evidence>
<evidence type="ECO:0000256" key="14">
    <source>
        <dbReference type="ARBA" id="ARBA00023098"/>
    </source>
</evidence>
<reference evidence="26" key="1">
    <citation type="journal article" date="2017" name="Genome Announc.">
        <title>Draft Genome Sequence of Terrimicrobium sacchariphilum NM-5T, a Facultative Anaerobic Soil Bacterium of the Class Spartobacteria.</title>
        <authorList>
            <person name="Qiu Y.L."/>
            <person name="Tourlousse D.M."/>
            <person name="Matsuura N."/>
            <person name="Ohashi A."/>
            <person name="Sekiguchi Y."/>
        </authorList>
    </citation>
    <scope>NUCLEOTIDE SEQUENCE [LARGE SCALE GENOMIC DNA]</scope>
    <source>
        <strain evidence="26">NM-5</strain>
    </source>
</reference>
<protein>
    <recommendedName>
        <fullName evidence="7">Phosphatidate cytidylyltransferase</fullName>
        <ecNumber evidence="6">2.7.7.41</ecNumber>
    </recommendedName>
    <alternativeName>
        <fullName evidence="20">CDP-DAG synthase</fullName>
    </alternativeName>
    <alternativeName>
        <fullName evidence="22">CDP-DG synthase</fullName>
    </alternativeName>
    <alternativeName>
        <fullName evidence="18">CDP-diacylglycerol synthase</fullName>
    </alternativeName>
    <alternativeName>
        <fullName evidence="21">CDP-diglyceride pyrophosphorylase</fullName>
    </alternativeName>
    <alternativeName>
        <fullName evidence="23">CDP-diglyceride synthase</fullName>
    </alternativeName>
    <alternativeName>
        <fullName evidence="19">CTP:phosphatidate cytidylyltransferase</fullName>
    </alternativeName>
</protein>
<feature type="transmembrane region" description="Helical" evidence="24">
    <location>
        <begin position="16"/>
        <end position="46"/>
    </location>
</feature>
<keyword evidence="12 25" id="KW-0548">Nucleotidyltransferase</keyword>
<evidence type="ECO:0000256" key="18">
    <source>
        <dbReference type="ARBA" id="ARBA00029893"/>
    </source>
</evidence>
<evidence type="ECO:0000313" key="25">
    <source>
        <dbReference type="EMBL" id="GAT31664.1"/>
    </source>
</evidence>
<evidence type="ECO:0000313" key="26">
    <source>
        <dbReference type="Proteomes" id="UP000076023"/>
    </source>
</evidence>
<evidence type="ECO:0000256" key="5">
    <source>
        <dbReference type="ARBA" id="ARBA00010185"/>
    </source>
</evidence>
<evidence type="ECO:0000256" key="4">
    <source>
        <dbReference type="ARBA" id="ARBA00005189"/>
    </source>
</evidence>
<keyword evidence="16" id="KW-0594">Phospholipid biosynthesis</keyword>
<feature type="transmembrane region" description="Helical" evidence="24">
    <location>
        <begin position="261"/>
        <end position="286"/>
    </location>
</feature>
<sequence length="294" mass="32396">MTSTLMTFFRRLGSTLGLWAIIVASVFIGSDIGYFAIIFFMAMLALYEYYHMVKAQGAPVFTLTAMLCAAVYMLSSFFLFRSGGSDYSLDLELGVLVFFLFVIFARQMFRAAATREPLEAIAYTVFGLLYIPWLFNFVTKIIYLMPRTETGETTGQYYVIFLVVVTKFSDMGAYVFGSLFGRHPFAPHISPKKTWEGFFGALFSSLLGGLWLYVAMAPHFGALRLGDVIVLSIALGGAAVVGDLAESIIKRSAHAKDSSQILPGIGGTLDLIDSLLFTGPILYFYLRLVVGANS</sequence>
<comment type="similarity">
    <text evidence="5">Belongs to the CDS family.</text>
</comment>
<dbReference type="STRING" id="690879.TSACC_258"/>
<dbReference type="GO" id="GO:0004605">
    <property type="term" value="F:phosphatidate cytidylyltransferase activity"/>
    <property type="evidence" value="ECO:0007669"/>
    <property type="project" value="UniProtKB-EC"/>
</dbReference>
<evidence type="ECO:0000256" key="3">
    <source>
        <dbReference type="ARBA" id="ARBA00005119"/>
    </source>
</evidence>
<dbReference type="FunCoup" id="A0A146G3Q6">
    <property type="interactions" value="413"/>
</dbReference>
<dbReference type="PANTHER" id="PTHR46382">
    <property type="entry name" value="PHOSPHATIDATE CYTIDYLYLTRANSFERASE"/>
    <property type="match status" value="1"/>
</dbReference>
<evidence type="ECO:0000256" key="10">
    <source>
        <dbReference type="ARBA" id="ARBA00022679"/>
    </source>
</evidence>
<comment type="caution">
    <text evidence="25">The sequence shown here is derived from an EMBL/GenBank/DDBJ whole genome shotgun (WGS) entry which is preliminary data.</text>
</comment>
<comment type="pathway">
    <text evidence="4">Lipid metabolism.</text>
</comment>
<evidence type="ECO:0000256" key="1">
    <source>
        <dbReference type="ARBA" id="ARBA00001698"/>
    </source>
</evidence>
<keyword evidence="13 24" id="KW-1133">Transmembrane helix</keyword>
<evidence type="ECO:0000256" key="21">
    <source>
        <dbReference type="ARBA" id="ARBA00032396"/>
    </source>
</evidence>
<dbReference type="GO" id="GO:0016024">
    <property type="term" value="P:CDP-diacylglycerol biosynthetic process"/>
    <property type="evidence" value="ECO:0007669"/>
    <property type="project" value="TreeGrafter"/>
</dbReference>
<organism evidence="25 26">
    <name type="scientific">Terrimicrobium sacchariphilum</name>
    <dbReference type="NCBI Taxonomy" id="690879"/>
    <lineage>
        <taxon>Bacteria</taxon>
        <taxon>Pseudomonadati</taxon>
        <taxon>Verrucomicrobiota</taxon>
        <taxon>Terrimicrobiia</taxon>
        <taxon>Terrimicrobiales</taxon>
        <taxon>Terrimicrobiaceae</taxon>
        <taxon>Terrimicrobium</taxon>
    </lineage>
</organism>
<evidence type="ECO:0000256" key="13">
    <source>
        <dbReference type="ARBA" id="ARBA00022989"/>
    </source>
</evidence>
<comment type="catalytic activity">
    <reaction evidence="1">
        <text>a 1,2-diacyl-sn-glycero-3-phosphate + CTP + H(+) = a CDP-1,2-diacyl-sn-glycerol + diphosphate</text>
        <dbReference type="Rhea" id="RHEA:16229"/>
        <dbReference type="ChEBI" id="CHEBI:15378"/>
        <dbReference type="ChEBI" id="CHEBI:33019"/>
        <dbReference type="ChEBI" id="CHEBI:37563"/>
        <dbReference type="ChEBI" id="CHEBI:58332"/>
        <dbReference type="ChEBI" id="CHEBI:58608"/>
        <dbReference type="EC" id="2.7.7.41"/>
    </reaction>
</comment>
<dbReference type="Pfam" id="PF01148">
    <property type="entry name" value="CTP_transf_1"/>
    <property type="match status" value="1"/>
</dbReference>
<evidence type="ECO:0000256" key="16">
    <source>
        <dbReference type="ARBA" id="ARBA00023209"/>
    </source>
</evidence>
<name>A0A146G3Q6_TERSA</name>
<keyword evidence="9" id="KW-0444">Lipid biosynthesis</keyword>
<dbReference type="GO" id="GO:0005886">
    <property type="term" value="C:plasma membrane"/>
    <property type="evidence" value="ECO:0007669"/>
    <property type="project" value="UniProtKB-SubCell"/>
</dbReference>
<keyword evidence="26" id="KW-1185">Reference proteome</keyword>
<keyword evidence="14" id="KW-0443">Lipid metabolism</keyword>
<dbReference type="OrthoDB" id="9799199at2"/>
<dbReference type="InParanoid" id="A0A146G3Q6"/>
<keyword evidence="11 24" id="KW-0812">Transmembrane</keyword>
<feature type="transmembrane region" description="Helical" evidence="24">
    <location>
        <begin position="121"/>
        <end position="145"/>
    </location>
</feature>
<feature type="transmembrane region" description="Helical" evidence="24">
    <location>
        <begin position="157"/>
        <end position="176"/>
    </location>
</feature>
<evidence type="ECO:0000256" key="12">
    <source>
        <dbReference type="ARBA" id="ARBA00022695"/>
    </source>
</evidence>
<evidence type="ECO:0000256" key="11">
    <source>
        <dbReference type="ARBA" id="ARBA00022692"/>
    </source>
</evidence>
<evidence type="ECO:0000256" key="2">
    <source>
        <dbReference type="ARBA" id="ARBA00004651"/>
    </source>
</evidence>
<gene>
    <name evidence="25" type="ORF">TSACC_258</name>
</gene>
<evidence type="ECO:0000256" key="17">
    <source>
        <dbReference type="ARBA" id="ARBA00023264"/>
    </source>
</evidence>
<comment type="pathway">
    <text evidence="3">Phospholipid metabolism; CDP-diacylglycerol biosynthesis; CDP-diacylglycerol from sn-glycerol 3-phosphate: step 3/3.</text>
</comment>
<evidence type="ECO:0000256" key="7">
    <source>
        <dbReference type="ARBA" id="ARBA00019373"/>
    </source>
</evidence>
<keyword evidence="10 25" id="KW-0808">Transferase</keyword>
<dbReference type="EMBL" id="BDCO01000002">
    <property type="protein sequence ID" value="GAT31664.1"/>
    <property type="molecule type" value="Genomic_DNA"/>
</dbReference>
<accession>A0A146G3Q6</accession>
<evidence type="ECO:0000256" key="24">
    <source>
        <dbReference type="SAM" id="Phobius"/>
    </source>
</evidence>
<dbReference type="Proteomes" id="UP000076023">
    <property type="component" value="Unassembled WGS sequence"/>
</dbReference>
<evidence type="ECO:0000256" key="9">
    <source>
        <dbReference type="ARBA" id="ARBA00022516"/>
    </source>
</evidence>
<feature type="transmembrane region" description="Helical" evidence="24">
    <location>
        <begin position="197"/>
        <end position="216"/>
    </location>
</feature>
<dbReference type="RefSeq" id="WP_075077556.1">
    <property type="nucleotide sequence ID" value="NZ_BDCO01000002.1"/>
</dbReference>
<dbReference type="EC" id="2.7.7.41" evidence="6"/>
<keyword evidence="8" id="KW-1003">Cell membrane</keyword>
<evidence type="ECO:0000256" key="23">
    <source>
        <dbReference type="ARBA" id="ARBA00033406"/>
    </source>
</evidence>
<dbReference type="AlphaFoldDB" id="A0A146G3Q6"/>
<feature type="transmembrane region" description="Helical" evidence="24">
    <location>
        <begin position="91"/>
        <end position="109"/>
    </location>
</feature>
<keyword evidence="15 24" id="KW-0472">Membrane</keyword>
<evidence type="ECO:0000256" key="8">
    <source>
        <dbReference type="ARBA" id="ARBA00022475"/>
    </source>
</evidence>
<feature type="transmembrane region" description="Helical" evidence="24">
    <location>
        <begin position="228"/>
        <end position="249"/>
    </location>
</feature>